<evidence type="ECO:0000256" key="11">
    <source>
        <dbReference type="RuleBase" id="RU004241"/>
    </source>
</evidence>
<dbReference type="VEuPathDB" id="TriTrypDB:LDHU3_34.0090"/>
<evidence type="ECO:0000256" key="1">
    <source>
        <dbReference type="ARBA" id="ARBA00004141"/>
    </source>
</evidence>
<protein>
    <submittedName>
        <fullName evidence="15">Cleft lip and palate transmembrane protein 1 (CLPTM1) family protein</fullName>
    </submittedName>
</protein>
<feature type="transmembrane region" description="Helical" evidence="13">
    <location>
        <begin position="27"/>
        <end position="46"/>
    </location>
</feature>
<keyword evidence="4" id="KW-0349">Heme</keyword>
<reference evidence="16" key="1">
    <citation type="submission" date="2019-02" db="EMBL/GenBank/DDBJ databases">
        <title>FDA dAtabase for Regulatory Grade micrObial Sequences (FDA-ARGOS): Supporting development and validation of Infectious Disease Dx tests.</title>
        <authorList>
            <person name="Duncan R."/>
            <person name="Fisher C."/>
            <person name="Tallon L."/>
            <person name="Sadzewicz L."/>
            <person name="Sengamalay N."/>
            <person name="Ott S."/>
            <person name="Godinez A."/>
            <person name="Nagaraj S."/>
            <person name="Vavikolanu K."/>
            <person name="Vyas G."/>
            <person name="Nadendla S."/>
            <person name="Aluvathingal J."/>
            <person name="Sichtig H."/>
        </authorList>
    </citation>
    <scope>NUCLEOTIDE SEQUENCE [LARGE SCALE GENOMIC DNA]</scope>
    <source>
        <strain evidence="16">FDAARGOS_360</strain>
    </source>
</reference>
<evidence type="ECO:0000256" key="7">
    <source>
        <dbReference type="ARBA" id="ARBA00022989"/>
    </source>
</evidence>
<name>A0A504XWY6_LEIDO</name>
<keyword evidence="3" id="KW-0575">Peroxidase</keyword>
<comment type="similarity">
    <text evidence="2">Belongs to the CLPTM1 family.</text>
</comment>
<comment type="caution">
    <text evidence="15">The sequence shown here is derived from an EMBL/GenBank/DDBJ whole genome shotgun (WGS) entry which is preliminary data.</text>
</comment>
<evidence type="ECO:0000256" key="8">
    <source>
        <dbReference type="ARBA" id="ARBA00023002"/>
    </source>
</evidence>
<feature type="compositionally biased region" description="Polar residues" evidence="12">
    <location>
        <begin position="614"/>
        <end position="633"/>
    </location>
</feature>
<dbReference type="GO" id="GO:0012505">
    <property type="term" value="C:endomembrane system"/>
    <property type="evidence" value="ECO:0007669"/>
    <property type="project" value="TreeGrafter"/>
</dbReference>
<evidence type="ECO:0000256" key="12">
    <source>
        <dbReference type="SAM" id="MobiDB-lite"/>
    </source>
</evidence>
<dbReference type="InterPro" id="IPR008429">
    <property type="entry name" value="CLPTM1"/>
</dbReference>
<evidence type="ECO:0000259" key="14">
    <source>
        <dbReference type="PROSITE" id="PS50873"/>
    </source>
</evidence>
<keyword evidence="7 13" id="KW-1133">Transmembrane helix</keyword>
<dbReference type="FunFam" id="1.10.420.10:FF:000009">
    <property type="entry name" value="Ascorbate peroxidase"/>
    <property type="match status" value="1"/>
</dbReference>
<feature type="region of interest" description="Disordered" evidence="12">
    <location>
        <begin position="604"/>
        <end position="651"/>
    </location>
</feature>
<dbReference type="InterPro" id="IPR010255">
    <property type="entry name" value="Haem_peroxidase_sf"/>
</dbReference>
<keyword evidence="5 13" id="KW-0812">Transmembrane</keyword>
<dbReference type="PRINTS" id="PR00458">
    <property type="entry name" value="PEROXIDASE"/>
</dbReference>
<dbReference type="Gene3D" id="1.10.520.10">
    <property type="match status" value="1"/>
</dbReference>
<feature type="region of interest" description="Disordered" evidence="12">
    <location>
        <begin position="1623"/>
        <end position="1643"/>
    </location>
</feature>
<dbReference type="PROSITE" id="PS00436">
    <property type="entry name" value="PEROXIDASE_2"/>
    <property type="match status" value="1"/>
</dbReference>
<dbReference type="GO" id="GO:0020037">
    <property type="term" value="F:heme binding"/>
    <property type="evidence" value="ECO:0007669"/>
    <property type="project" value="InterPro"/>
</dbReference>
<dbReference type="CDD" id="cd00691">
    <property type="entry name" value="ascorbate_peroxidase"/>
    <property type="match status" value="1"/>
</dbReference>
<dbReference type="InterPro" id="IPR002207">
    <property type="entry name" value="Peroxidase_I"/>
</dbReference>
<feature type="compositionally biased region" description="Low complexity" evidence="12">
    <location>
        <begin position="562"/>
        <end position="578"/>
    </location>
</feature>
<dbReference type="InterPro" id="IPR019794">
    <property type="entry name" value="Peroxidases_AS"/>
</dbReference>
<dbReference type="Pfam" id="PF05602">
    <property type="entry name" value="CLPTM1"/>
    <property type="match status" value="1"/>
</dbReference>
<dbReference type="GO" id="GO:0046872">
    <property type="term" value="F:metal ion binding"/>
    <property type="evidence" value="ECO:0007669"/>
    <property type="project" value="UniProtKB-KW"/>
</dbReference>
<evidence type="ECO:0000256" key="6">
    <source>
        <dbReference type="ARBA" id="ARBA00022723"/>
    </source>
</evidence>
<keyword evidence="10 13" id="KW-0472">Membrane</keyword>
<dbReference type="InterPro" id="IPR002016">
    <property type="entry name" value="Haem_peroxidase"/>
</dbReference>
<dbReference type="EMBL" id="RHLD01000026">
    <property type="protein sequence ID" value="TPP50530.1"/>
    <property type="molecule type" value="Genomic_DNA"/>
</dbReference>
<keyword evidence="6" id="KW-0479">Metal-binding</keyword>
<dbReference type="PANTHER" id="PTHR21347:SF0">
    <property type="entry name" value="LIPID SCRAMBLASE CLPTM1L"/>
    <property type="match status" value="1"/>
</dbReference>
<dbReference type="Gene3D" id="1.10.420.10">
    <property type="entry name" value="Peroxidase, domain 2"/>
    <property type="match status" value="1"/>
</dbReference>
<evidence type="ECO:0000256" key="9">
    <source>
        <dbReference type="ARBA" id="ARBA00023004"/>
    </source>
</evidence>
<accession>A0A504XWY6</accession>
<evidence type="ECO:0000256" key="10">
    <source>
        <dbReference type="ARBA" id="ARBA00023136"/>
    </source>
</evidence>
<proteinExistence type="inferred from homology"/>
<comment type="subcellular location">
    <subcellularLocation>
        <location evidence="1">Membrane</location>
        <topology evidence="1">Multi-pass membrane protein</topology>
    </subcellularLocation>
</comment>
<feature type="transmembrane region" description="Helical" evidence="13">
    <location>
        <begin position="1106"/>
        <end position="1139"/>
    </location>
</feature>
<feature type="transmembrane region" description="Helical" evidence="13">
    <location>
        <begin position="441"/>
        <end position="460"/>
    </location>
</feature>
<evidence type="ECO:0000256" key="13">
    <source>
        <dbReference type="SAM" id="Phobius"/>
    </source>
</evidence>
<dbReference type="Proteomes" id="UP000318821">
    <property type="component" value="Unassembled WGS sequence"/>
</dbReference>
<feature type="transmembrane region" description="Helical" evidence="13">
    <location>
        <begin position="334"/>
        <end position="356"/>
    </location>
</feature>
<evidence type="ECO:0000313" key="16">
    <source>
        <dbReference type="Proteomes" id="UP000318821"/>
    </source>
</evidence>
<evidence type="ECO:0000256" key="2">
    <source>
        <dbReference type="ARBA" id="ARBA00009310"/>
    </source>
</evidence>
<dbReference type="VEuPathDB" id="TriTrypDB:LdBPK_340060.1"/>
<keyword evidence="8" id="KW-0560">Oxidoreductase</keyword>
<dbReference type="VEuPathDB" id="TriTrypDB:LdCL_340005700"/>
<dbReference type="VEuPathDB" id="TriTrypDB:LdBPK_340050.1"/>
<dbReference type="VEuPathDB" id="TriTrypDB:LdCL_340005600"/>
<feature type="domain" description="Plant heme peroxidase family profile" evidence="14">
    <location>
        <begin position="1763"/>
        <end position="2022"/>
    </location>
</feature>
<feature type="transmembrane region" description="Helical" evidence="13">
    <location>
        <begin position="301"/>
        <end position="322"/>
    </location>
</feature>
<dbReference type="GO" id="GO:0016020">
    <property type="term" value="C:membrane"/>
    <property type="evidence" value="ECO:0007669"/>
    <property type="project" value="UniProtKB-SubCell"/>
</dbReference>
<dbReference type="Pfam" id="PF00141">
    <property type="entry name" value="peroxidase"/>
    <property type="match status" value="1"/>
</dbReference>
<sequence>MTNTDTRQIRDGNDGNQRDLRSFLSKALLYAFLSLVLMNIFGKAPMVSVPNTKSVQPQSPAPPSTLSSLRPLARQGERFSVVVETQPPLFEPLKFENLLLNHAALAAANLSVTIPVDLKPCAAANCTVTLRVQWSVRNYTFSLTEPLVRFFRDSTVQKKYLFGKNSEGESANVEAAVSTAYKQYFQPEVTLSPVVFFDYPLPDPCFEFTPVVESRPGFYGPSLYINNFWMLREHHVQLNASSTSQPLNFTVRLTPLPRWKVLLYTQFEKTMATQATAGFSKASEAEETKRMLLDVSTRNPVLLVVTAIVTVLHSVFEFLAFSNDVKFWKGRKDFRGLSVRSIIISCYFQSVIFLYLLDSQETSWAVLVPSGMGAFMEFWKLAKTLKIVKVEAESTTAVEGQGAARESAEKKGKWRIAGYDIGFKDSYDSRTQKHDDVAVRYLIYAMILPLTGYTVYSALYKTHRNWYSFLISTQVQFIYSFGFAQMTPQIFINYKMKSVGQLPWRTFIYKSLNTVIDDLFAFVIKMPWLHRLACFQDDIVFAILLYQRWIYPVDMSRFDGDSGADAAEEGAPAAEAADIGSHSQSTARETSKVVEALVEALSTSSWSSDGDGSATQVGQGFTSTRGAAASSSKVHSRSESPGGTIASDVGQHHRETAYTAHFFLKATHIVASEFEGRQSIVFGEFTEQACAFDPQSFYRVKQLLSSYNGQGSGAEETARRAWNGGSLLRLRHTTPFTPELKLQVVVESLIEMESRCFSAVMDKKQHEARIKSNWNNSAVGTAYHSADVDEVILAALPTAAADSVVKIRLLQLPPPLDYDAQQVVKRAIGDATVSRHRHDTPLCIGVAKISLRELMLARRTVSIAMQAKRAVVSTVEAHNLDTLITNAMFGRGERNGSAVLSVQFNGYTFGRVPRGKSIRSHSPTDTTKRITAAMDSDAPLPSASSGAAEEAAIGMEETLNSPAIRFVLLPYVALVDVLLRMVDVTSWRVPRKTGMALAAVVIALYSDLFDMLFVLTVALGVLSVLRNISLFCYVPASDSTAARVAAAPVGGSGVTKFQPFLYSRENAFLNSLLRARVFFSRGLMEDTYYELALAAHIARRNRRRLVGFGLAVCFSFAFLSMGTVIILLTLGAFTAYPVFLNLPNTLRRTRRRKGSALALIRYAASAIRVPRRYKVVRVIRVAVARAKTTSLSSRNDSIAGSGAESLQQQFLNCIRQQAESNGVRSPTERSEISLKTREKNNLTVGRRTRTVDFDVLPSNAVNFASTLDRFQVTHVMRYFVALCFSSNVMETPELASTTSGLRKASSNAVLQRRLCYQLRQARMVSDLLPSALPQPTNISTGGGLATISQQGGSVVGDAKPLAVSKEIQEAFQSYFISTLNLLFYLRQQWTFHPYVTQSSTTKCMPDSLRSVSVLAQPQGLIDAGEDDGVTKALMARRNSMSNPPMVGMFNSSNSVEVSGRVMALYAAYLLQGARLSVYTSSSGCATVLPLRAPGNCMERFPQPNPCPADLLNTLDSVWRGETSDTAGKGEEVYFNADAVLQIITVYKDYWEGGANLATTRSSVRLESSAAGENHFGNTLMRSSIRGALVSASPVPRQQTAPLSATTSLTRSPRQLTTALTGLAGAAGSAGQPRGDISPNPASSTRDVNAGLAALPLLPAAMAEPYTTNAGCEISFSSSAKANSISNKALSDPPVLDATCNRNVNGRQLADHERATNSDPNCSGSQTAKGLFTGIAVGTFVSGAMFVSCASARVEEPPFDIRALRADIESMISDKLELGPSLIRLAWHEAASYDCFKKDGSPNSASMRFKPECLYEGNKGLDIPRKALEPLKKKYPQISYADLWVLAAYVAIEYMGGPTIPFCWGRVDAKDGSVCGPDGRLPDGSKTQSHVREVFTRLGFNDQETVALIGAHTCGECHIKFSGYHGPWTHDKNGFDNSFFTQLLDEDWVLNPKVEKMQLMDRATTKLMMLPSDVSLLLDPGYRKYVELYAKDNDRFNKDFANAFKKLTELGTKNLHRAPASGS</sequence>
<evidence type="ECO:0000313" key="15">
    <source>
        <dbReference type="EMBL" id="TPP50530.1"/>
    </source>
</evidence>
<organism evidence="15 16">
    <name type="scientific">Leishmania donovani</name>
    <dbReference type="NCBI Taxonomy" id="5661"/>
    <lineage>
        <taxon>Eukaryota</taxon>
        <taxon>Discoba</taxon>
        <taxon>Euglenozoa</taxon>
        <taxon>Kinetoplastea</taxon>
        <taxon>Metakinetoplastina</taxon>
        <taxon>Trypanosomatida</taxon>
        <taxon>Trypanosomatidae</taxon>
        <taxon>Leishmaniinae</taxon>
        <taxon>Leishmania</taxon>
    </lineage>
</organism>
<feature type="compositionally biased region" description="Low complexity" evidence="12">
    <location>
        <begin position="604"/>
        <end position="613"/>
    </location>
</feature>
<dbReference type="PROSITE" id="PS50873">
    <property type="entry name" value="PEROXIDASE_4"/>
    <property type="match status" value="1"/>
</dbReference>
<feature type="region of interest" description="Disordered" evidence="12">
    <location>
        <begin position="562"/>
        <end position="585"/>
    </location>
</feature>
<gene>
    <name evidence="15" type="ORF">CGC20_2520</name>
</gene>
<dbReference type="GO" id="GO:0006979">
    <property type="term" value="P:response to oxidative stress"/>
    <property type="evidence" value="ECO:0007669"/>
    <property type="project" value="InterPro"/>
</dbReference>
<evidence type="ECO:0000256" key="5">
    <source>
        <dbReference type="ARBA" id="ARBA00022692"/>
    </source>
</evidence>
<feature type="compositionally biased region" description="Polar residues" evidence="12">
    <location>
        <begin position="1595"/>
        <end position="1611"/>
    </location>
</feature>
<feature type="region of interest" description="Disordered" evidence="12">
    <location>
        <begin position="1590"/>
        <end position="1611"/>
    </location>
</feature>
<dbReference type="PANTHER" id="PTHR21347">
    <property type="entry name" value="CLEFT LIP AND PALATE ASSOCIATED TRANSMEMBRANE PROTEIN-RELATED"/>
    <property type="match status" value="1"/>
</dbReference>
<dbReference type="GO" id="GO:0004601">
    <property type="term" value="F:peroxidase activity"/>
    <property type="evidence" value="ECO:0007669"/>
    <property type="project" value="UniProtKB-KW"/>
</dbReference>
<evidence type="ECO:0000256" key="4">
    <source>
        <dbReference type="ARBA" id="ARBA00022617"/>
    </source>
</evidence>
<dbReference type="VEuPathDB" id="TriTrypDB:LDHU3_34.0070"/>
<feature type="transmembrane region" description="Helical" evidence="13">
    <location>
        <begin position="466"/>
        <end position="487"/>
    </location>
</feature>
<evidence type="ECO:0000256" key="3">
    <source>
        <dbReference type="ARBA" id="ARBA00022559"/>
    </source>
</evidence>
<comment type="similarity">
    <text evidence="11">Belongs to the peroxidase family.</text>
</comment>
<dbReference type="SUPFAM" id="SSF48113">
    <property type="entry name" value="Heme-dependent peroxidases"/>
    <property type="match status" value="1"/>
</dbReference>
<keyword evidence="9" id="KW-0408">Iron</keyword>
<dbReference type="PRINTS" id="PR00459">
    <property type="entry name" value="ASPEROXIDASE"/>
</dbReference>
<dbReference type="FunFam" id="1.10.520.10:FF:000025">
    <property type="entry name" value="Ascorbate peroxidase"/>
    <property type="match status" value="1"/>
</dbReference>